<dbReference type="PANTHER" id="PTHR36435">
    <property type="entry name" value="SLR1288 PROTEIN"/>
    <property type="match status" value="1"/>
</dbReference>
<protein>
    <recommendedName>
        <fullName evidence="3">CAAX prenyl protease 2/Lysostaphin resistance protein A-like domain-containing protein</fullName>
    </recommendedName>
</protein>
<dbReference type="GO" id="GO:0004175">
    <property type="term" value="F:endopeptidase activity"/>
    <property type="evidence" value="ECO:0007669"/>
    <property type="project" value="UniProtKB-ARBA"/>
</dbReference>
<keyword evidence="2" id="KW-1133">Transmembrane helix</keyword>
<feature type="transmembrane region" description="Helical" evidence="2">
    <location>
        <begin position="140"/>
        <end position="161"/>
    </location>
</feature>
<dbReference type="PANTHER" id="PTHR36435:SF1">
    <property type="entry name" value="CAAX AMINO TERMINAL PROTEASE FAMILY PROTEIN"/>
    <property type="match status" value="1"/>
</dbReference>
<proteinExistence type="predicted"/>
<feature type="domain" description="CAAX prenyl protease 2/Lysostaphin resistance protein A-like" evidence="3">
    <location>
        <begin position="183"/>
        <end position="278"/>
    </location>
</feature>
<dbReference type="Pfam" id="PF02517">
    <property type="entry name" value="Rce1-like"/>
    <property type="match status" value="1"/>
</dbReference>
<feature type="transmembrane region" description="Helical" evidence="2">
    <location>
        <begin position="242"/>
        <end position="260"/>
    </location>
</feature>
<dbReference type="InterPro" id="IPR003675">
    <property type="entry name" value="Rce1/LyrA-like_dom"/>
</dbReference>
<evidence type="ECO:0000313" key="4">
    <source>
        <dbReference type="EMBL" id="OYO20969.1"/>
    </source>
</evidence>
<keyword evidence="5" id="KW-1185">Reference proteome</keyword>
<dbReference type="Proteomes" id="UP000216311">
    <property type="component" value="Unassembled WGS sequence"/>
</dbReference>
<feature type="compositionally biased region" description="Pro residues" evidence="1">
    <location>
        <begin position="347"/>
        <end position="387"/>
    </location>
</feature>
<accession>A0A255GZD8</accession>
<dbReference type="GO" id="GO:0080120">
    <property type="term" value="P:CAAX-box protein maturation"/>
    <property type="evidence" value="ECO:0007669"/>
    <property type="project" value="UniProtKB-ARBA"/>
</dbReference>
<dbReference type="OrthoDB" id="2680086at2"/>
<dbReference type="InterPro" id="IPR052710">
    <property type="entry name" value="CAAX_protease"/>
</dbReference>
<feature type="region of interest" description="Disordered" evidence="1">
    <location>
        <begin position="1"/>
        <end position="28"/>
    </location>
</feature>
<organism evidence="4 5">
    <name type="scientific">Enemella dayhoffiae</name>
    <dbReference type="NCBI Taxonomy" id="2016507"/>
    <lineage>
        <taxon>Bacteria</taxon>
        <taxon>Bacillati</taxon>
        <taxon>Actinomycetota</taxon>
        <taxon>Actinomycetes</taxon>
        <taxon>Propionibacteriales</taxon>
        <taxon>Propionibacteriaceae</taxon>
        <taxon>Enemella</taxon>
    </lineage>
</organism>
<dbReference type="AlphaFoldDB" id="A0A255GZD8"/>
<feature type="transmembrane region" description="Helical" evidence="2">
    <location>
        <begin position="97"/>
        <end position="119"/>
    </location>
</feature>
<comment type="caution">
    <text evidence="4">The sequence shown here is derived from an EMBL/GenBank/DDBJ whole genome shotgun (WGS) entry which is preliminary data.</text>
</comment>
<keyword evidence="2" id="KW-0472">Membrane</keyword>
<feature type="transmembrane region" description="Helical" evidence="2">
    <location>
        <begin position="55"/>
        <end position="77"/>
    </location>
</feature>
<feature type="transmembrane region" description="Helical" evidence="2">
    <location>
        <begin position="302"/>
        <end position="321"/>
    </location>
</feature>
<reference evidence="4 5" key="1">
    <citation type="submission" date="2017-07" db="EMBL/GenBank/DDBJ databases">
        <title>Draft whole genome sequences of clinical Proprionibacteriaceae strains.</title>
        <authorList>
            <person name="Bernier A.-M."/>
            <person name="Bernard K."/>
            <person name="Domingo M.-C."/>
        </authorList>
    </citation>
    <scope>NUCLEOTIDE SEQUENCE [LARGE SCALE GENOMIC DNA]</scope>
    <source>
        <strain evidence="4 5">NML 130396</strain>
    </source>
</reference>
<feature type="region of interest" description="Disordered" evidence="1">
    <location>
        <begin position="336"/>
        <end position="387"/>
    </location>
</feature>
<evidence type="ECO:0000259" key="3">
    <source>
        <dbReference type="Pfam" id="PF02517"/>
    </source>
</evidence>
<evidence type="ECO:0000256" key="2">
    <source>
        <dbReference type="SAM" id="Phobius"/>
    </source>
</evidence>
<dbReference type="RefSeq" id="WP_094364417.1">
    <property type="nucleotide sequence ID" value="NZ_NMVQ01000023.1"/>
</dbReference>
<name>A0A255GZD8_9ACTN</name>
<gene>
    <name evidence="4" type="ORF">CGZ93_12240</name>
</gene>
<sequence length="387" mass="41276">MSYPPPDPAQPQPAYPQGPPPQAYQPVPRPVPLPVEESAYHHFLRTPAFAFWQPIVAILVGAALWLGASLIGSIPMITEIAAGRMKPEDLTAGKILMTPWVLLGTNLSLAAMIPIAMFGQWAFFRQRPRWIHSVVGRFRWGWLGISLALLIPLWFGVLTVQGLLGGEGLTEDTTGGPSARWQLYLAIILITTPLQCAGEEYGFRGLVNRGVAGFFRSDKAGLVAGTLVSSALFAFAHGSTDLWANSFYFGLGVVLALLAWRTGGLEASIALHTVNNLISFLAAVYYGQIDEPMQMSGVTGDWTMIIAPLLGLVVVAILELVRRTLKLQRTGAPGRELIAAQPSMQPVTPPPAAYGPGPSPHPPQPGVPPPPHHPGPPGPLGGPPPGP</sequence>
<feature type="transmembrane region" description="Helical" evidence="2">
    <location>
        <begin position="267"/>
        <end position="287"/>
    </location>
</feature>
<evidence type="ECO:0000256" key="1">
    <source>
        <dbReference type="SAM" id="MobiDB-lite"/>
    </source>
</evidence>
<evidence type="ECO:0000313" key="5">
    <source>
        <dbReference type="Proteomes" id="UP000216311"/>
    </source>
</evidence>
<dbReference type="EMBL" id="NMVQ01000023">
    <property type="protein sequence ID" value="OYO20969.1"/>
    <property type="molecule type" value="Genomic_DNA"/>
</dbReference>
<keyword evidence="2" id="KW-0812">Transmembrane</keyword>